<proteinExistence type="predicted"/>
<dbReference type="Gene3D" id="2.60.40.1260">
    <property type="entry name" value="Lamin Tail domain"/>
    <property type="match status" value="1"/>
</dbReference>
<protein>
    <submittedName>
        <fullName evidence="3">Lamin tail domain-containing protein</fullName>
    </submittedName>
</protein>
<evidence type="ECO:0000313" key="3">
    <source>
        <dbReference type="EMBL" id="MBO0514708.1"/>
    </source>
</evidence>
<sequence>MRIRIAAPAALAVAALSGALLVTAPSASAATSPVQISKVQYDSPGKDVHTNKSVNGEWVRLQNRSKGTVSIKGWKLTDTKRHVYTFGNVTLKKNQSVTVFTGKGKDTSASKYQQRGWMIWNNTHDTATLSDAKGKKKDAVKWTKPGKGYVTS</sequence>
<accession>A0A939FA15</accession>
<name>A0A939FA15_9ACTN</name>
<organism evidence="3 4">
    <name type="scientific">Streptomyces beijiangensis</name>
    <dbReference type="NCBI Taxonomy" id="163361"/>
    <lineage>
        <taxon>Bacteria</taxon>
        <taxon>Bacillati</taxon>
        <taxon>Actinomycetota</taxon>
        <taxon>Actinomycetes</taxon>
        <taxon>Kitasatosporales</taxon>
        <taxon>Streptomycetaceae</taxon>
        <taxon>Streptomyces</taxon>
    </lineage>
</organism>
<dbReference type="Pfam" id="PF00932">
    <property type="entry name" value="LTD"/>
    <property type="match status" value="1"/>
</dbReference>
<evidence type="ECO:0000259" key="2">
    <source>
        <dbReference type="PROSITE" id="PS51841"/>
    </source>
</evidence>
<feature type="domain" description="LTD" evidence="2">
    <location>
        <begin position="22"/>
        <end position="144"/>
    </location>
</feature>
<feature type="signal peptide" evidence="1">
    <location>
        <begin position="1"/>
        <end position="29"/>
    </location>
</feature>
<dbReference type="RefSeq" id="WP_206964380.1">
    <property type="nucleotide sequence ID" value="NZ_BAAAJJ010000006.1"/>
</dbReference>
<dbReference type="SUPFAM" id="SSF74853">
    <property type="entry name" value="Lamin A/C globular tail domain"/>
    <property type="match status" value="1"/>
</dbReference>
<dbReference type="InterPro" id="IPR036415">
    <property type="entry name" value="Lamin_tail_dom_sf"/>
</dbReference>
<keyword evidence="1" id="KW-0732">Signal</keyword>
<gene>
    <name evidence="3" type="ORF">J0695_23350</name>
</gene>
<reference evidence="3" key="1">
    <citation type="submission" date="2021-03" db="EMBL/GenBank/DDBJ databases">
        <title>Streptomyces poriferae sp. nov., a novel marine sponge-derived Actinobacteria species with anti-MRSA activity.</title>
        <authorList>
            <person name="Sandoval-Powers M."/>
            <person name="Kralova S."/>
            <person name="Nguyen G.-S."/>
            <person name="Fawwal D."/>
            <person name="Degnes K."/>
            <person name="Klinkenberg G."/>
            <person name="Sletta H."/>
            <person name="Wentzel A."/>
            <person name="Liles M.R."/>
        </authorList>
    </citation>
    <scope>NUCLEOTIDE SEQUENCE</scope>
    <source>
        <strain evidence="3">DSM 41794</strain>
    </source>
</reference>
<keyword evidence="4" id="KW-1185">Reference proteome</keyword>
<dbReference type="InterPro" id="IPR001322">
    <property type="entry name" value="Lamin_tail_dom"/>
</dbReference>
<evidence type="ECO:0000313" key="4">
    <source>
        <dbReference type="Proteomes" id="UP000664167"/>
    </source>
</evidence>
<dbReference type="Proteomes" id="UP000664167">
    <property type="component" value="Unassembled WGS sequence"/>
</dbReference>
<comment type="caution">
    <text evidence="3">The sequence shown here is derived from an EMBL/GenBank/DDBJ whole genome shotgun (WGS) entry which is preliminary data.</text>
</comment>
<dbReference type="PROSITE" id="PS51841">
    <property type="entry name" value="LTD"/>
    <property type="match status" value="1"/>
</dbReference>
<dbReference type="AlphaFoldDB" id="A0A939FA15"/>
<dbReference type="EMBL" id="JAFLRJ010000223">
    <property type="protein sequence ID" value="MBO0514708.1"/>
    <property type="molecule type" value="Genomic_DNA"/>
</dbReference>
<evidence type="ECO:0000256" key="1">
    <source>
        <dbReference type="SAM" id="SignalP"/>
    </source>
</evidence>
<feature type="chain" id="PRO_5037026861" evidence="1">
    <location>
        <begin position="30"/>
        <end position="152"/>
    </location>
</feature>